<gene>
    <name evidence="2" type="ORF">FACUT_6711</name>
</gene>
<dbReference type="OrthoDB" id="5058271at2759"/>
<reference evidence="2 3" key="1">
    <citation type="submission" date="2020-01" db="EMBL/GenBank/DDBJ databases">
        <title>Identification and distribution of gene clusters putatively required for synthesis of sphingolipid metabolism inhibitors in phylogenetically diverse species of the filamentous fungus Fusarium.</title>
        <authorList>
            <person name="Kim H.-S."/>
            <person name="Busman M."/>
            <person name="Brown D.W."/>
            <person name="Divon H."/>
            <person name="Uhlig S."/>
            <person name="Proctor R.H."/>
        </authorList>
    </citation>
    <scope>NUCLEOTIDE SEQUENCE [LARGE SCALE GENOMIC DNA]</scope>
    <source>
        <strain evidence="2 3">NRRL 13308</strain>
    </source>
</reference>
<accession>A0A8H4NFT8</accession>
<dbReference type="EMBL" id="JAADJF010000157">
    <property type="protein sequence ID" value="KAF4436139.1"/>
    <property type="molecule type" value="Genomic_DNA"/>
</dbReference>
<proteinExistence type="predicted"/>
<evidence type="ECO:0000313" key="2">
    <source>
        <dbReference type="EMBL" id="KAF4436139.1"/>
    </source>
</evidence>
<evidence type="ECO:0000256" key="1">
    <source>
        <dbReference type="SAM" id="MobiDB-lite"/>
    </source>
</evidence>
<name>A0A8H4NFT8_9HYPO</name>
<comment type="caution">
    <text evidence="2">The sequence shown here is derived from an EMBL/GenBank/DDBJ whole genome shotgun (WGS) entry which is preliminary data.</text>
</comment>
<evidence type="ECO:0000313" key="3">
    <source>
        <dbReference type="Proteomes" id="UP000536711"/>
    </source>
</evidence>
<sequence>MLPFLTNKKKTVVRNRELGPGGVHLKDYGTPGRTNLVEALSDMAEEDGRASDHLDHNDVWVDLGAQKNTVKAALQPKSDVQVKSDIQVKSGVQVTFEATDGMVNELQACIIEDYWTEEGIQRRAAATLNDSVHNWLEGIDNSDVVNESNDSSEDEHSVSSKESFGAKANVYHLPKFESFQKTKFNGPVFDSEKRLTAYNDRILSSAICWRKAGEESDDDMPAFFKPGN</sequence>
<organism evidence="2 3">
    <name type="scientific">Fusarium acutatum</name>
    <dbReference type="NCBI Taxonomy" id="78861"/>
    <lineage>
        <taxon>Eukaryota</taxon>
        <taxon>Fungi</taxon>
        <taxon>Dikarya</taxon>
        <taxon>Ascomycota</taxon>
        <taxon>Pezizomycotina</taxon>
        <taxon>Sordariomycetes</taxon>
        <taxon>Hypocreomycetidae</taxon>
        <taxon>Hypocreales</taxon>
        <taxon>Nectriaceae</taxon>
        <taxon>Fusarium</taxon>
        <taxon>Fusarium fujikuroi species complex</taxon>
    </lineage>
</organism>
<feature type="region of interest" description="Disordered" evidence="1">
    <location>
        <begin position="142"/>
        <end position="161"/>
    </location>
</feature>
<protein>
    <submittedName>
        <fullName evidence="2">Uncharacterized protein</fullName>
    </submittedName>
</protein>
<dbReference type="Proteomes" id="UP000536711">
    <property type="component" value="Unassembled WGS sequence"/>
</dbReference>
<keyword evidence="3" id="KW-1185">Reference proteome</keyword>
<dbReference type="AlphaFoldDB" id="A0A8H4NFT8"/>